<sequence>MGELANCPKCNALFLKTKLQTVCQACIKEEEKSFETVYKFLRKQENRQSTLSRITEETGVEEELILKFIRQKRIQITHLPNLAYPCERCGTSIREGKFCKACQSDIKDQMDHLNHEDALKIEKENSKKDTYYAYNTKNS</sequence>
<evidence type="ECO:0000313" key="4">
    <source>
        <dbReference type="Proteomes" id="UP000032247"/>
    </source>
</evidence>
<evidence type="ECO:0000313" key="5">
    <source>
        <dbReference type="Proteomes" id="UP000076442"/>
    </source>
</evidence>
<dbReference type="PATRIC" id="fig|1423.134.peg.1775"/>
<dbReference type="Proteomes" id="UP000076442">
    <property type="component" value="Unassembled WGS sequence"/>
</dbReference>
<evidence type="ECO:0000313" key="1">
    <source>
        <dbReference type="EMBL" id="KIU05833.1"/>
    </source>
</evidence>
<dbReference type="OMA" id="QLVHFPN"/>
<reference evidence="3" key="3">
    <citation type="submission" date="2021-03" db="EMBL/GenBank/DDBJ databases">
        <title>Isolation of Bacillus subtilis from fermented food sample.</title>
        <authorList>
            <person name="Lakshmanan V."/>
            <person name="Athira K."/>
            <person name="Rajagopal K."/>
        </authorList>
    </citation>
    <scope>NUCLEOTIDE SEQUENCE</scope>
    <source>
        <strain evidence="3">S1</strain>
    </source>
</reference>
<proteinExistence type="predicted"/>
<reference evidence="1 4" key="1">
    <citation type="submission" date="2014-12" db="EMBL/GenBank/DDBJ databases">
        <title>Comparative genome analysis of Bacillus coagulans HM-08, Clostridium butyricum HM-68, Bacillus subtilis HM-66 and Bacillus licheniformis BL-09.</title>
        <authorList>
            <person name="Zhang H."/>
        </authorList>
    </citation>
    <scope>NUCLEOTIDE SEQUENCE [LARGE SCALE GENOMIC DNA]</scope>
    <source>
        <strain evidence="1 4">HM-66</strain>
    </source>
</reference>
<dbReference type="AlphaFoldDB" id="A0A063XDL8"/>
<keyword evidence="1" id="KW-0282">Flagellum</keyword>
<organism evidence="1 4">
    <name type="scientific">Bacillus subtilis</name>
    <dbReference type="NCBI Taxonomy" id="1423"/>
    <lineage>
        <taxon>Bacteria</taxon>
        <taxon>Bacillati</taxon>
        <taxon>Bacillota</taxon>
        <taxon>Bacilli</taxon>
        <taxon>Bacillales</taxon>
        <taxon>Bacillaceae</taxon>
        <taxon>Bacillus</taxon>
    </lineage>
</organism>
<dbReference type="EMBL" id="JXBC01000013">
    <property type="protein sequence ID" value="KIU05833.1"/>
    <property type="molecule type" value="Genomic_DNA"/>
</dbReference>
<reference evidence="2 5" key="2">
    <citation type="submission" date="2015-09" db="EMBL/GenBank/DDBJ databases">
        <title>Spore heat resistance.</title>
        <authorList>
            <person name="Boekhorst J."/>
            <person name="Berendsen E.M."/>
            <person name="Wells-Bennik M.H."/>
            <person name="Kuipers O.P."/>
        </authorList>
    </citation>
    <scope>NUCLEOTIDE SEQUENCE [LARGE SCALE GENOMIC DNA]</scope>
    <source>
        <strain evidence="2 5">B4122</strain>
    </source>
</reference>
<dbReference type="STRING" id="483913.AN935_17825"/>
<keyword evidence="1" id="KW-0969">Cilium</keyword>
<dbReference type="RefSeq" id="WP_003227995.1">
    <property type="nucleotide sequence ID" value="NZ_AP024621.1"/>
</dbReference>
<dbReference type="EMBL" id="JAGFPW010000020">
    <property type="protein sequence ID" value="MBO3796081.1"/>
    <property type="molecule type" value="Genomic_DNA"/>
</dbReference>
<protein>
    <submittedName>
        <fullName evidence="2">Flagellar protein</fullName>
    </submittedName>
    <submittedName>
        <fullName evidence="1">Regulator of flagella formation</fullName>
    </submittedName>
</protein>
<name>A0A063XDL8_BACIU</name>
<keyword evidence="1" id="KW-0966">Cell projection</keyword>
<evidence type="ECO:0000313" key="3">
    <source>
        <dbReference type="EMBL" id="MBO3796081.1"/>
    </source>
</evidence>
<evidence type="ECO:0000313" key="2">
    <source>
        <dbReference type="EMBL" id="KZD92483.1"/>
    </source>
</evidence>
<dbReference type="EMBL" id="LJZV01000010">
    <property type="protein sequence ID" value="KZD92483.1"/>
    <property type="molecule type" value="Genomic_DNA"/>
</dbReference>
<dbReference type="NCBIfam" id="TIGR03826">
    <property type="entry name" value="YvyF"/>
    <property type="match status" value="1"/>
</dbReference>
<accession>A0A063XDL8</accession>
<dbReference type="Proteomes" id="UP000032247">
    <property type="component" value="Unassembled WGS sequence"/>
</dbReference>
<gene>
    <name evidence="2" type="ORF">B4122_1822</name>
    <name evidence="3" type="ORF">J5227_17625</name>
    <name evidence="1" type="ORF">SC09_contig4orf00752</name>
</gene>
<dbReference type="InterPro" id="IPR022258">
    <property type="entry name" value="Flagellar_operon_YvyF"/>
</dbReference>
<dbReference type="Proteomes" id="UP000665181">
    <property type="component" value="Unassembled WGS sequence"/>
</dbReference>
<comment type="caution">
    <text evidence="1">The sequence shown here is derived from an EMBL/GenBank/DDBJ whole genome shotgun (WGS) entry which is preliminary data.</text>
</comment>